<dbReference type="EMBL" id="FM992690">
    <property type="protein sequence ID" value="CAX43278.2"/>
    <property type="molecule type" value="Genomic_DNA"/>
</dbReference>
<name>B9WF14_CANDC</name>
<evidence type="ECO:0000313" key="2">
    <source>
        <dbReference type="Proteomes" id="UP000002605"/>
    </source>
</evidence>
<dbReference type="VEuPathDB" id="FungiDB:CD36_87810"/>
<accession>B9WF14</accession>
<gene>
    <name evidence="1" type="ORF">CD36_87810</name>
</gene>
<dbReference type="Proteomes" id="UP000002605">
    <property type="component" value="Chromosome 3"/>
</dbReference>
<dbReference type="AlphaFoldDB" id="B9WF14"/>
<protein>
    <submittedName>
        <fullName evidence="1">Uncharacterized protein</fullName>
    </submittedName>
</protein>
<organism evidence="1 2">
    <name type="scientific">Candida dubliniensis (strain CD36 / ATCC MYA-646 / CBS 7987 / NCPF 3949 / NRRL Y-17841)</name>
    <name type="common">Yeast</name>
    <dbReference type="NCBI Taxonomy" id="573826"/>
    <lineage>
        <taxon>Eukaryota</taxon>
        <taxon>Fungi</taxon>
        <taxon>Dikarya</taxon>
        <taxon>Ascomycota</taxon>
        <taxon>Saccharomycotina</taxon>
        <taxon>Pichiomycetes</taxon>
        <taxon>Debaryomycetaceae</taxon>
        <taxon>Candida/Lodderomyces clade</taxon>
        <taxon>Candida</taxon>
    </lineage>
</organism>
<sequence length="88" mass="9966">MCGRKTCGQKMCGQRKPVVKENQCSKNQCSKNTCGQICGQTISALKICALWRYPKCGQPEKKNVVKTRRYPKTCGQRKSLITCHTKRV</sequence>
<dbReference type="GeneID" id="8046897"/>
<dbReference type="KEGG" id="cdu:CD36_87810"/>
<dbReference type="RefSeq" id="XP_002419681.1">
    <property type="nucleotide sequence ID" value="XM_002419636.1"/>
</dbReference>
<evidence type="ECO:0000313" key="1">
    <source>
        <dbReference type="EMBL" id="CAX43278.2"/>
    </source>
</evidence>
<reference evidence="1 2" key="1">
    <citation type="journal article" date="2009" name="Genome Res.">
        <title>Comparative genomics of the fungal pathogens Candida dubliniensis and Candida albicans.</title>
        <authorList>
            <person name="Jackson A.P."/>
            <person name="Gamble J.A."/>
            <person name="Yeomans T."/>
            <person name="Moran G.P."/>
            <person name="Saunders D."/>
            <person name="Harris D."/>
            <person name="Aslett M."/>
            <person name="Barrell J.F."/>
            <person name="Butler G."/>
            <person name="Citiulo F."/>
            <person name="Coleman D.C."/>
            <person name="de Groot P.W.J."/>
            <person name="Goodwin T.J."/>
            <person name="Quail M.A."/>
            <person name="McQuillan J."/>
            <person name="Munro C.A."/>
            <person name="Pain A."/>
            <person name="Poulter R.T."/>
            <person name="Rajandream M.A."/>
            <person name="Renauld H."/>
            <person name="Spiering M.J."/>
            <person name="Tivey A."/>
            <person name="Gow N.A.R."/>
            <person name="Barrell B."/>
            <person name="Sullivan D.J."/>
            <person name="Berriman M."/>
        </authorList>
    </citation>
    <scope>NUCLEOTIDE SEQUENCE [LARGE SCALE GENOMIC DNA]</scope>
    <source>
        <strain evidence="2">CD36 / ATCC MYA-646 / CBS 7987 / NCPF 3949 / NRRL Y-17841</strain>
    </source>
</reference>
<keyword evidence="2" id="KW-1185">Reference proteome</keyword>
<proteinExistence type="predicted"/>
<dbReference type="HOGENOM" id="CLU_2468831_0_0_1"/>